<comment type="caution">
    <text evidence="2">The sequence shown here is derived from an EMBL/GenBank/DDBJ whole genome shotgun (WGS) entry which is preliminary data.</text>
</comment>
<feature type="compositionally biased region" description="Low complexity" evidence="1">
    <location>
        <begin position="176"/>
        <end position="185"/>
    </location>
</feature>
<evidence type="ECO:0000313" key="3">
    <source>
        <dbReference type="Proteomes" id="UP001465976"/>
    </source>
</evidence>
<sequence>LQEVCDFAVERNTLEISPVVDIDRHVLQAYCKTLASARRQLTVSGLRASEFEKITESESRASSPFDSKDDDGSLGAMSVDISDIWRELDEPQGELPPTVVRSDSSQVPEKPLSNIRVGDVEAGVAHSSRNGSVQGQDGLQATFIFAAPVPTHSNIAEEAHPVVPPQVARATSPAMDSSNDPVSDSSDFDASKDLDSSTRGDSIPGPVGSSTQSQVTEEVHTGPPLVASTTLPHASKEVDESMSQASNNIPGPEVAVD</sequence>
<proteinExistence type="predicted"/>
<organism evidence="2 3">
    <name type="scientific">Marasmius crinis-equi</name>
    <dbReference type="NCBI Taxonomy" id="585013"/>
    <lineage>
        <taxon>Eukaryota</taxon>
        <taxon>Fungi</taxon>
        <taxon>Dikarya</taxon>
        <taxon>Basidiomycota</taxon>
        <taxon>Agaricomycotina</taxon>
        <taxon>Agaricomycetes</taxon>
        <taxon>Agaricomycetidae</taxon>
        <taxon>Agaricales</taxon>
        <taxon>Marasmiineae</taxon>
        <taxon>Marasmiaceae</taxon>
        <taxon>Marasmius</taxon>
    </lineage>
</organism>
<gene>
    <name evidence="2" type="ORF">V5O48_013177</name>
</gene>
<evidence type="ECO:0000313" key="2">
    <source>
        <dbReference type="EMBL" id="KAL0568804.1"/>
    </source>
</evidence>
<feature type="region of interest" description="Disordered" evidence="1">
    <location>
        <begin position="53"/>
        <end position="73"/>
    </location>
</feature>
<feature type="compositionally biased region" description="Basic and acidic residues" evidence="1">
    <location>
        <begin position="189"/>
        <end position="198"/>
    </location>
</feature>
<reference evidence="2 3" key="1">
    <citation type="submission" date="2024-02" db="EMBL/GenBank/DDBJ databases">
        <title>A draft genome for the cacao thread blight pathogen Marasmius crinis-equi.</title>
        <authorList>
            <person name="Cohen S.P."/>
            <person name="Baruah I.K."/>
            <person name="Amoako-Attah I."/>
            <person name="Bukari Y."/>
            <person name="Meinhardt L.W."/>
            <person name="Bailey B.A."/>
        </authorList>
    </citation>
    <scope>NUCLEOTIDE SEQUENCE [LARGE SCALE GENOMIC DNA]</scope>
    <source>
        <strain evidence="2 3">GH-76</strain>
    </source>
</reference>
<accession>A0ABR3F0T5</accession>
<keyword evidence="3" id="KW-1185">Reference proteome</keyword>
<evidence type="ECO:0000256" key="1">
    <source>
        <dbReference type="SAM" id="MobiDB-lite"/>
    </source>
</evidence>
<feature type="non-terminal residue" evidence="2">
    <location>
        <position position="1"/>
    </location>
</feature>
<dbReference type="EMBL" id="JBAHYK010001256">
    <property type="protein sequence ID" value="KAL0568804.1"/>
    <property type="molecule type" value="Genomic_DNA"/>
</dbReference>
<feature type="region of interest" description="Disordered" evidence="1">
    <location>
        <begin position="156"/>
        <end position="257"/>
    </location>
</feature>
<name>A0ABR3F0T5_9AGAR</name>
<dbReference type="Proteomes" id="UP001465976">
    <property type="component" value="Unassembled WGS sequence"/>
</dbReference>
<protein>
    <submittedName>
        <fullName evidence="2">Uncharacterized protein</fullName>
    </submittedName>
</protein>